<sequence length="204" mass="23166">MVERVASMPNYFLLQIVGPQRKTLSLKDPEKYEFRPKLLVKQDSGEVLETWNFTIEKDSEVVEKGVSREKNEEHGKSGERRARRHQQLDTSAVHGVTQFSDVMPREFRSQFVGLNRRLRLPSDAHQTPILPTNDLPTDFDWREHGAVTPVKNQAAPTIDAKGGRMGCSVGWSGTGLQSDDDGDGHRLNLFDEIRTRLDGYNFDS</sequence>
<dbReference type="EMBL" id="JAVIJP010000039">
    <property type="protein sequence ID" value="KAL3627601.1"/>
    <property type="molecule type" value="Genomic_DNA"/>
</dbReference>
<dbReference type="GO" id="GO:0005634">
    <property type="term" value="C:nucleus"/>
    <property type="evidence" value="ECO:0007669"/>
    <property type="project" value="UniProtKB-SubCell"/>
</dbReference>
<dbReference type="InterPro" id="IPR038765">
    <property type="entry name" value="Papain-like_cys_pep_sf"/>
</dbReference>
<feature type="region of interest" description="Disordered" evidence="6">
    <location>
        <begin position="63"/>
        <end position="91"/>
    </location>
</feature>
<feature type="compositionally biased region" description="Basic and acidic residues" evidence="6">
    <location>
        <begin position="63"/>
        <end position="80"/>
    </location>
</feature>
<keyword evidence="5" id="KW-0539">Nucleus</keyword>
<organism evidence="8 9">
    <name type="scientific">Castilleja foliolosa</name>
    <dbReference type="NCBI Taxonomy" id="1961234"/>
    <lineage>
        <taxon>Eukaryota</taxon>
        <taxon>Viridiplantae</taxon>
        <taxon>Streptophyta</taxon>
        <taxon>Embryophyta</taxon>
        <taxon>Tracheophyta</taxon>
        <taxon>Spermatophyta</taxon>
        <taxon>Magnoliopsida</taxon>
        <taxon>eudicotyledons</taxon>
        <taxon>Gunneridae</taxon>
        <taxon>Pentapetalae</taxon>
        <taxon>asterids</taxon>
        <taxon>lamiids</taxon>
        <taxon>Lamiales</taxon>
        <taxon>Orobanchaceae</taxon>
        <taxon>Pedicularideae</taxon>
        <taxon>Castillejinae</taxon>
        <taxon>Castilleja</taxon>
    </lineage>
</organism>
<evidence type="ECO:0000256" key="2">
    <source>
        <dbReference type="ARBA" id="ARBA00004906"/>
    </source>
</evidence>
<feature type="domain" description="Ubiquitin conjugation factor E4 core" evidence="7">
    <location>
        <begin position="1"/>
        <end position="42"/>
    </location>
</feature>
<dbReference type="Gene3D" id="3.90.70.10">
    <property type="entry name" value="Cysteine proteinases"/>
    <property type="match status" value="1"/>
</dbReference>
<evidence type="ECO:0000313" key="9">
    <source>
        <dbReference type="Proteomes" id="UP001632038"/>
    </source>
</evidence>
<evidence type="ECO:0000256" key="3">
    <source>
        <dbReference type="ARBA" id="ARBA00022679"/>
    </source>
</evidence>
<evidence type="ECO:0000313" key="8">
    <source>
        <dbReference type="EMBL" id="KAL3627601.1"/>
    </source>
</evidence>
<dbReference type="Proteomes" id="UP001632038">
    <property type="component" value="Unassembled WGS sequence"/>
</dbReference>
<dbReference type="InterPro" id="IPR019474">
    <property type="entry name" value="Ub_conjug_fac_E4_core"/>
</dbReference>
<accession>A0ABD3CE45</accession>
<dbReference type="PANTHER" id="PTHR13931">
    <property type="entry name" value="UBIQUITINATION FACTOR E4"/>
    <property type="match status" value="1"/>
</dbReference>
<protein>
    <recommendedName>
        <fullName evidence="7">Ubiquitin conjugation factor E4 core domain-containing protein</fullName>
    </recommendedName>
</protein>
<comment type="caution">
    <text evidence="8">The sequence shown here is derived from an EMBL/GenBank/DDBJ whole genome shotgun (WGS) entry which is preliminary data.</text>
</comment>
<dbReference type="SUPFAM" id="SSF54001">
    <property type="entry name" value="Cysteine proteinases"/>
    <property type="match status" value="1"/>
</dbReference>
<evidence type="ECO:0000256" key="6">
    <source>
        <dbReference type="SAM" id="MobiDB-lite"/>
    </source>
</evidence>
<evidence type="ECO:0000256" key="5">
    <source>
        <dbReference type="ARBA" id="ARBA00023242"/>
    </source>
</evidence>
<dbReference type="Pfam" id="PF10408">
    <property type="entry name" value="Ufd2P_core"/>
    <property type="match status" value="1"/>
</dbReference>
<dbReference type="InterPro" id="IPR045132">
    <property type="entry name" value="UBE4"/>
</dbReference>
<proteinExistence type="predicted"/>
<keyword evidence="4" id="KW-0833">Ubl conjugation pathway</keyword>
<comment type="subcellular location">
    <subcellularLocation>
        <location evidence="1">Nucleus</location>
    </subcellularLocation>
</comment>
<evidence type="ECO:0000256" key="4">
    <source>
        <dbReference type="ARBA" id="ARBA00022786"/>
    </source>
</evidence>
<dbReference type="PANTHER" id="PTHR13931:SF2">
    <property type="entry name" value="UBIQUITIN CONJUGATION FACTOR E4 B"/>
    <property type="match status" value="1"/>
</dbReference>
<dbReference type="AlphaFoldDB" id="A0ABD3CE45"/>
<gene>
    <name evidence="8" type="ORF">CASFOL_028964</name>
</gene>
<keyword evidence="3" id="KW-0808">Transferase</keyword>
<evidence type="ECO:0000256" key="1">
    <source>
        <dbReference type="ARBA" id="ARBA00004123"/>
    </source>
</evidence>
<name>A0ABD3CE45_9LAMI</name>
<reference evidence="9" key="1">
    <citation type="journal article" date="2024" name="IScience">
        <title>Strigolactones Initiate the Formation of Haustorium-like Structures in Castilleja.</title>
        <authorList>
            <person name="Buerger M."/>
            <person name="Peterson D."/>
            <person name="Chory J."/>
        </authorList>
    </citation>
    <scope>NUCLEOTIDE SEQUENCE [LARGE SCALE GENOMIC DNA]</scope>
</reference>
<evidence type="ECO:0000259" key="7">
    <source>
        <dbReference type="Pfam" id="PF10408"/>
    </source>
</evidence>
<comment type="pathway">
    <text evidence="2">Protein modification; protein ubiquitination.</text>
</comment>
<keyword evidence="9" id="KW-1185">Reference proteome</keyword>
<dbReference type="GO" id="GO:0016740">
    <property type="term" value="F:transferase activity"/>
    <property type="evidence" value="ECO:0007669"/>
    <property type="project" value="UniProtKB-KW"/>
</dbReference>